<dbReference type="Proteomes" id="UP000180254">
    <property type="component" value="Unassembled WGS sequence"/>
</dbReference>
<accession>A0A1S1V9K7</accession>
<reference evidence="2 3" key="1">
    <citation type="submission" date="2016-09" db="EMBL/GenBank/DDBJ databases">
        <title>Genome sequence of Eubacterium angustum.</title>
        <authorList>
            <person name="Poehlein A."/>
            <person name="Daniel R."/>
        </authorList>
    </citation>
    <scope>NUCLEOTIDE SEQUENCE [LARGE SCALE GENOMIC DNA]</scope>
    <source>
        <strain evidence="2 3">DSM 1989</strain>
    </source>
</reference>
<sequence length="50" mass="5798">MKHGKKPTARQKQLMTDEGLDCREWLVTKDTPDLMEIVNRESGRVKEIGK</sequence>
<proteinExistence type="predicted"/>
<protein>
    <recommendedName>
        <fullName evidence="1">DUF6906 domain-containing protein</fullName>
    </recommendedName>
</protein>
<keyword evidence="3" id="KW-1185">Reference proteome</keyword>
<dbReference type="AlphaFoldDB" id="A0A1S1V9K7"/>
<dbReference type="Pfam" id="PF21847">
    <property type="entry name" value="DUF6906"/>
    <property type="match status" value="1"/>
</dbReference>
<dbReference type="EMBL" id="MKIE01000002">
    <property type="protein sequence ID" value="OHW63095.1"/>
    <property type="molecule type" value="Genomic_DNA"/>
</dbReference>
<feature type="domain" description="DUF6906" evidence="1">
    <location>
        <begin position="1"/>
        <end position="50"/>
    </location>
</feature>
<dbReference type="RefSeq" id="WP_169817338.1">
    <property type="nucleotide sequence ID" value="NZ_MKIE01000002.1"/>
</dbReference>
<gene>
    <name evidence="2" type="ORF">EUAN_08790</name>
</gene>
<name>A0A1S1V9K7_9FIRM</name>
<dbReference type="STRING" id="39480.EUAN_08790"/>
<dbReference type="InterPro" id="IPR054201">
    <property type="entry name" value="DUF6906"/>
</dbReference>
<organism evidence="2 3">
    <name type="scientific">Andreesenia angusta</name>
    <dbReference type="NCBI Taxonomy" id="39480"/>
    <lineage>
        <taxon>Bacteria</taxon>
        <taxon>Bacillati</taxon>
        <taxon>Bacillota</taxon>
        <taxon>Tissierellia</taxon>
        <taxon>Tissierellales</taxon>
        <taxon>Gottschalkiaceae</taxon>
        <taxon>Andreesenia</taxon>
    </lineage>
</organism>
<evidence type="ECO:0000313" key="3">
    <source>
        <dbReference type="Proteomes" id="UP000180254"/>
    </source>
</evidence>
<evidence type="ECO:0000313" key="2">
    <source>
        <dbReference type="EMBL" id="OHW63095.1"/>
    </source>
</evidence>
<comment type="caution">
    <text evidence="2">The sequence shown here is derived from an EMBL/GenBank/DDBJ whole genome shotgun (WGS) entry which is preliminary data.</text>
</comment>
<evidence type="ECO:0000259" key="1">
    <source>
        <dbReference type="Pfam" id="PF21847"/>
    </source>
</evidence>